<dbReference type="InterPro" id="IPR036594">
    <property type="entry name" value="Meth_synthase_dom"/>
</dbReference>
<accession>A0ABS2NTY2</accession>
<evidence type="ECO:0000313" key="4">
    <source>
        <dbReference type="EMBL" id="MBM7616425.1"/>
    </source>
</evidence>
<dbReference type="PROSITE" id="PS50943">
    <property type="entry name" value="HTH_CROC1"/>
    <property type="match status" value="1"/>
</dbReference>
<comment type="caution">
    <text evidence="4">The sequence shown here is derived from an EMBL/GenBank/DDBJ whole genome shotgun (WGS) entry which is preliminary data.</text>
</comment>
<dbReference type="Pfam" id="PF02310">
    <property type="entry name" value="B12-binding"/>
    <property type="match status" value="1"/>
</dbReference>
<dbReference type="InterPro" id="IPR003759">
    <property type="entry name" value="Cbl-bd_cap"/>
</dbReference>
<dbReference type="SUPFAM" id="SSF47413">
    <property type="entry name" value="lambda repressor-like DNA-binding domains"/>
    <property type="match status" value="1"/>
</dbReference>
<evidence type="ECO:0000313" key="5">
    <source>
        <dbReference type="Proteomes" id="UP001314796"/>
    </source>
</evidence>
<dbReference type="Pfam" id="PF02607">
    <property type="entry name" value="B12-binding_2"/>
    <property type="match status" value="1"/>
</dbReference>
<evidence type="ECO:0000259" key="3">
    <source>
        <dbReference type="PROSITE" id="PS51332"/>
    </source>
</evidence>
<dbReference type="InterPro" id="IPR010982">
    <property type="entry name" value="Lambda_DNA-bd_dom_sf"/>
</dbReference>
<name>A0ABS2NTY2_9FIRM</name>
<sequence length="300" mass="33722">MDSFGTRLKLLRKKNRFTQKTLAKKLGLAQTTIANYEGSIRFPNQDILNSIAKLFNVSLDFLLGNDKKNFPLPFLKQSSFRIDLPHLQKIYLEELLKGNKQGVYEGLVYALQMGISLKDLYSNVIAPSLVEIGKGWEENRISVSDEHFFSLATENILAQLATQITPLHKKKNRVALLCTHGEGHSIALKMISHLLEEDGWETFYLGTNVPTDSLINFLDEKSIDLVAISVTMDQHINGMQSLIKTIRTNYINKPLKILVGGRGISHDPLLWKSLGADDFASSIEDVVEVANRMGFYRGIS</sequence>
<dbReference type="PANTHER" id="PTHR46558:SF11">
    <property type="entry name" value="HTH-TYPE TRANSCRIPTIONAL REGULATOR XRE"/>
    <property type="match status" value="1"/>
</dbReference>
<keyword evidence="5" id="KW-1185">Reference proteome</keyword>
<feature type="domain" description="HTH cro/C1-type" evidence="2">
    <location>
        <begin position="8"/>
        <end position="62"/>
    </location>
</feature>
<evidence type="ECO:0000256" key="1">
    <source>
        <dbReference type="ARBA" id="ARBA00023125"/>
    </source>
</evidence>
<dbReference type="InterPro" id="IPR006158">
    <property type="entry name" value="Cobalamin-bd"/>
</dbReference>
<dbReference type="Gene3D" id="1.10.260.40">
    <property type="entry name" value="lambda repressor-like DNA-binding domains"/>
    <property type="match status" value="1"/>
</dbReference>
<keyword evidence="1" id="KW-0238">DNA-binding</keyword>
<dbReference type="Proteomes" id="UP001314796">
    <property type="component" value="Unassembled WGS sequence"/>
</dbReference>
<dbReference type="PROSITE" id="PS51332">
    <property type="entry name" value="B12_BINDING"/>
    <property type="match status" value="1"/>
</dbReference>
<feature type="domain" description="B12-binding" evidence="3">
    <location>
        <begin position="171"/>
        <end position="300"/>
    </location>
</feature>
<dbReference type="PANTHER" id="PTHR46558">
    <property type="entry name" value="TRACRIPTIONAL REGULATORY PROTEIN-RELATED-RELATED"/>
    <property type="match status" value="1"/>
</dbReference>
<dbReference type="Pfam" id="PF01381">
    <property type="entry name" value="HTH_3"/>
    <property type="match status" value="1"/>
</dbReference>
<dbReference type="SMART" id="SM00530">
    <property type="entry name" value="HTH_XRE"/>
    <property type="match status" value="1"/>
</dbReference>
<dbReference type="Gene3D" id="3.40.50.280">
    <property type="entry name" value="Cobalamin-binding domain"/>
    <property type="match status" value="1"/>
</dbReference>
<reference evidence="4 5" key="1">
    <citation type="submission" date="2021-01" db="EMBL/GenBank/DDBJ databases">
        <title>Genomic Encyclopedia of Type Strains, Phase IV (KMG-IV): sequencing the most valuable type-strain genomes for metagenomic binning, comparative biology and taxonomic classification.</title>
        <authorList>
            <person name="Goeker M."/>
        </authorList>
    </citation>
    <scope>NUCLEOTIDE SEQUENCE [LARGE SCALE GENOMIC DNA]</scope>
    <source>
        <strain evidence="4 5">DSM 25890</strain>
    </source>
</reference>
<dbReference type="EMBL" id="JAFBEE010000036">
    <property type="protein sequence ID" value="MBM7616425.1"/>
    <property type="molecule type" value="Genomic_DNA"/>
</dbReference>
<proteinExistence type="predicted"/>
<evidence type="ECO:0000259" key="2">
    <source>
        <dbReference type="PROSITE" id="PS50943"/>
    </source>
</evidence>
<dbReference type="RefSeq" id="WP_204404615.1">
    <property type="nucleotide sequence ID" value="NZ_JAFBEE010000036.1"/>
</dbReference>
<organism evidence="4 5">
    <name type="scientific">Alkaliphilus hydrothermalis</name>
    <dbReference type="NCBI Taxonomy" id="1482730"/>
    <lineage>
        <taxon>Bacteria</taxon>
        <taxon>Bacillati</taxon>
        <taxon>Bacillota</taxon>
        <taxon>Clostridia</taxon>
        <taxon>Peptostreptococcales</taxon>
        <taxon>Natronincolaceae</taxon>
        <taxon>Alkaliphilus</taxon>
    </lineage>
</organism>
<gene>
    <name evidence="4" type="ORF">JOC73_003008</name>
</gene>
<dbReference type="Gene3D" id="1.10.1240.10">
    <property type="entry name" value="Methionine synthase domain"/>
    <property type="match status" value="1"/>
</dbReference>
<dbReference type="CDD" id="cd00093">
    <property type="entry name" value="HTH_XRE"/>
    <property type="match status" value="1"/>
</dbReference>
<dbReference type="InterPro" id="IPR001387">
    <property type="entry name" value="Cro/C1-type_HTH"/>
</dbReference>
<protein>
    <submittedName>
        <fullName evidence="4">Methanogenic corrinoid protein MtbC1</fullName>
    </submittedName>
</protein>
<dbReference type="SUPFAM" id="SSF52242">
    <property type="entry name" value="Cobalamin (vitamin B12)-binding domain"/>
    <property type="match status" value="1"/>
</dbReference>
<dbReference type="InterPro" id="IPR036724">
    <property type="entry name" value="Cobalamin-bd_sf"/>
</dbReference>